<organism evidence="2">
    <name type="scientific">human gut metagenome</name>
    <dbReference type="NCBI Taxonomy" id="408170"/>
    <lineage>
        <taxon>unclassified sequences</taxon>
        <taxon>metagenomes</taxon>
        <taxon>organismal metagenomes</taxon>
    </lineage>
</organism>
<name>K1U697_9ZZZZ</name>
<dbReference type="Pfam" id="PF20379">
    <property type="entry name" value="DUF6674"/>
    <property type="match status" value="1"/>
</dbReference>
<evidence type="ECO:0000256" key="1">
    <source>
        <dbReference type="SAM" id="Coils"/>
    </source>
</evidence>
<sequence length="169" mass="19198">MDMEAGKTLTNEEVIRELLELLKKNAMKEKANDVFEICSYVDGLEKKIDSMTEELTNMQNQIKEMQEDTLVNNAKKALSEAQERLNTRCEQIKSQVLEVKEQVKSTAKSIVDEAKAKGRAALYRVSEFLGIKKRFLDIRENVRGAIKTTDKDIAKTALLAKGFREAGRQ</sequence>
<protein>
    <submittedName>
        <fullName evidence="2">Uncharacterized protein</fullName>
    </submittedName>
</protein>
<feature type="coiled-coil region" evidence="1">
    <location>
        <begin position="41"/>
        <end position="102"/>
    </location>
</feature>
<accession>K1U697</accession>
<gene>
    <name evidence="2" type="ORF">OBE_02207</name>
</gene>
<reference evidence="2" key="1">
    <citation type="journal article" date="2013" name="Environ. Microbiol.">
        <title>Microbiota from the distal guts of lean and obese adolescents exhibit partial functional redundancy besides clear differences in community structure.</title>
        <authorList>
            <person name="Ferrer M."/>
            <person name="Ruiz A."/>
            <person name="Lanza F."/>
            <person name="Haange S.B."/>
            <person name="Oberbach A."/>
            <person name="Till H."/>
            <person name="Bargiela R."/>
            <person name="Campoy C."/>
            <person name="Segura M.T."/>
            <person name="Richter M."/>
            <person name="von Bergen M."/>
            <person name="Seifert J."/>
            <person name="Suarez A."/>
        </authorList>
    </citation>
    <scope>NUCLEOTIDE SEQUENCE</scope>
</reference>
<evidence type="ECO:0000313" key="2">
    <source>
        <dbReference type="EMBL" id="EKC73785.1"/>
    </source>
</evidence>
<comment type="caution">
    <text evidence="2">The sequence shown here is derived from an EMBL/GenBank/DDBJ whole genome shotgun (WGS) entry which is preliminary data.</text>
</comment>
<keyword evidence="1" id="KW-0175">Coiled coil</keyword>
<dbReference type="EMBL" id="AJWZ01001437">
    <property type="protein sequence ID" value="EKC73785.1"/>
    <property type="molecule type" value="Genomic_DNA"/>
</dbReference>
<proteinExistence type="predicted"/>
<dbReference type="InterPro" id="IPR046656">
    <property type="entry name" value="DUF6674"/>
</dbReference>
<dbReference type="AlphaFoldDB" id="K1U697"/>